<evidence type="ECO:0000256" key="1">
    <source>
        <dbReference type="ARBA" id="ARBA00010243"/>
    </source>
</evidence>
<dbReference type="Gene3D" id="3.40.140.10">
    <property type="entry name" value="Cytidine Deaminase, domain 2"/>
    <property type="match status" value="1"/>
</dbReference>
<dbReference type="GO" id="GO:0006508">
    <property type="term" value="P:proteolysis"/>
    <property type="evidence" value="ECO:0007669"/>
    <property type="project" value="UniProtKB-KW"/>
</dbReference>
<dbReference type="InterPro" id="IPR020891">
    <property type="entry name" value="UPF0758_CS"/>
</dbReference>
<evidence type="ECO:0000256" key="3">
    <source>
        <dbReference type="ARBA" id="ARBA00022723"/>
    </source>
</evidence>
<evidence type="ECO:0000256" key="6">
    <source>
        <dbReference type="ARBA" id="ARBA00023049"/>
    </source>
</evidence>
<evidence type="ECO:0000256" key="7">
    <source>
        <dbReference type="RuleBase" id="RU003797"/>
    </source>
</evidence>
<evidence type="ECO:0000256" key="2">
    <source>
        <dbReference type="ARBA" id="ARBA00022670"/>
    </source>
</evidence>
<dbReference type="Pfam" id="PF04002">
    <property type="entry name" value="RadC"/>
    <property type="match status" value="1"/>
</dbReference>
<dbReference type="GO" id="GO:0046872">
    <property type="term" value="F:metal ion binding"/>
    <property type="evidence" value="ECO:0007669"/>
    <property type="project" value="UniProtKB-KW"/>
</dbReference>
<dbReference type="NCBIfam" id="TIGR00608">
    <property type="entry name" value="radc"/>
    <property type="match status" value="1"/>
</dbReference>
<evidence type="ECO:0000313" key="10">
    <source>
        <dbReference type="Proteomes" id="UP000284109"/>
    </source>
</evidence>
<keyword evidence="10" id="KW-1185">Reference proteome</keyword>
<evidence type="ECO:0000256" key="5">
    <source>
        <dbReference type="ARBA" id="ARBA00022833"/>
    </source>
</evidence>
<dbReference type="RefSeq" id="WP_118902140.1">
    <property type="nucleotide sequence ID" value="NZ_QOCR01000004.1"/>
</dbReference>
<keyword evidence="6" id="KW-0482">Metalloprotease</keyword>
<protein>
    <recommendedName>
        <fullName evidence="8">MPN domain-containing protein</fullName>
    </recommendedName>
</protein>
<dbReference type="PROSITE" id="PS50249">
    <property type="entry name" value="MPN"/>
    <property type="match status" value="1"/>
</dbReference>
<gene>
    <name evidence="9" type="ORF">DS831_07440</name>
</gene>
<keyword evidence="5" id="KW-0862">Zinc</keyword>
<dbReference type="GO" id="GO:0008237">
    <property type="term" value="F:metallopeptidase activity"/>
    <property type="evidence" value="ECO:0007669"/>
    <property type="project" value="UniProtKB-KW"/>
</dbReference>
<accession>A0A3R6YRS8</accession>
<dbReference type="OrthoDB" id="9804482at2"/>
<dbReference type="Pfam" id="PF20582">
    <property type="entry name" value="UPF0758_N"/>
    <property type="match status" value="1"/>
</dbReference>
<feature type="domain" description="MPN" evidence="8">
    <location>
        <begin position="90"/>
        <end position="216"/>
    </location>
</feature>
<keyword evidence="3" id="KW-0479">Metal-binding</keyword>
<sequence>MMEIREQVQRFGIVSLTTEELFALIIGSGTKNNHVEQIVQQLALLSNNFSDVSILTAHNLLKINGIGPAKQGQILAIIELCRRLNHQQRLRNHQQITIPLLAQHLIKKYSNYQQEELIGIYLDVNHCALIEKNLFRGTLTAATVHPREVIQTALLVPCANLVIAHNHPSGNLRPSKADLAFTQRLQSCCELFSINLIDHLIIGNGEYLSLQERGLM</sequence>
<evidence type="ECO:0000259" key="8">
    <source>
        <dbReference type="PROSITE" id="PS50249"/>
    </source>
</evidence>
<dbReference type="SUPFAM" id="SSF102712">
    <property type="entry name" value="JAB1/MPN domain"/>
    <property type="match status" value="1"/>
</dbReference>
<name>A0A3R6YRS8_9LACO</name>
<dbReference type="Proteomes" id="UP000284109">
    <property type="component" value="Unassembled WGS sequence"/>
</dbReference>
<dbReference type="AlphaFoldDB" id="A0A3R6YRS8"/>
<comment type="caution">
    <text evidence="9">The sequence shown here is derived from an EMBL/GenBank/DDBJ whole genome shotgun (WGS) entry which is preliminary data.</text>
</comment>
<organism evidence="9 10">
    <name type="scientific">Bombilactobacillus bombi</name>
    <dbReference type="NCBI Taxonomy" id="1303590"/>
    <lineage>
        <taxon>Bacteria</taxon>
        <taxon>Bacillati</taxon>
        <taxon>Bacillota</taxon>
        <taxon>Bacilli</taxon>
        <taxon>Lactobacillales</taxon>
        <taxon>Lactobacillaceae</taxon>
        <taxon>Bombilactobacillus</taxon>
    </lineage>
</organism>
<evidence type="ECO:0000313" key="9">
    <source>
        <dbReference type="EMBL" id="RHW49985.1"/>
    </source>
</evidence>
<keyword evidence="4" id="KW-0378">Hydrolase</keyword>
<dbReference type="InterPro" id="IPR046778">
    <property type="entry name" value="UPF0758_N"/>
</dbReference>
<dbReference type="InterPro" id="IPR037518">
    <property type="entry name" value="MPN"/>
</dbReference>
<comment type="similarity">
    <text evidence="1 7">Belongs to the UPF0758 family.</text>
</comment>
<dbReference type="PANTHER" id="PTHR30471">
    <property type="entry name" value="DNA REPAIR PROTEIN RADC"/>
    <property type="match status" value="1"/>
</dbReference>
<dbReference type="InterPro" id="IPR001405">
    <property type="entry name" value="UPF0758"/>
</dbReference>
<evidence type="ECO:0000256" key="4">
    <source>
        <dbReference type="ARBA" id="ARBA00022801"/>
    </source>
</evidence>
<dbReference type="EMBL" id="QOCR01000004">
    <property type="protein sequence ID" value="RHW49985.1"/>
    <property type="molecule type" value="Genomic_DNA"/>
</dbReference>
<dbReference type="PROSITE" id="PS01302">
    <property type="entry name" value="UPF0758"/>
    <property type="match status" value="1"/>
</dbReference>
<dbReference type="PANTHER" id="PTHR30471:SF3">
    <property type="entry name" value="UPF0758 PROTEIN YEES-RELATED"/>
    <property type="match status" value="1"/>
</dbReference>
<dbReference type="InterPro" id="IPR025657">
    <property type="entry name" value="RadC_JAB"/>
</dbReference>
<keyword evidence="2" id="KW-0645">Protease</keyword>
<dbReference type="NCBIfam" id="NF000642">
    <property type="entry name" value="PRK00024.1"/>
    <property type="match status" value="1"/>
</dbReference>
<dbReference type="CDD" id="cd08071">
    <property type="entry name" value="MPN_DUF2466"/>
    <property type="match status" value="1"/>
</dbReference>
<reference evidence="9 10" key="1">
    <citation type="submission" date="2018-07" db="EMBL/GenBank/DDBJ databases">
        <title>Genome sequences of six Lactobacillus spp. isolated from bumble bee guts.</title>
        <authorList>
            <person name="Motta E.V.S."/>
            <person name="Moran N.A."/>
        </authorList>
    </citation>
    <scope>NUCLEOTIDE SEQUENCE [LARGE SCALE GENOMIC DNA]</scope>
    <source>
        <strain evidence="9 10">BI-1.1</strain>
    </source>
</reference>
<proteinExistence type="inferred from homology"/>